<comment type="caution">
    <text evidence="1">The sequence shown here is derived from an EMBL/GenBank/DDBJ whole genome shotgun (WGS) entry which is preliminary data.</text>
</comment>
<evidence type="ECO:0000313" key="1">
    <source>
        <dbReference type="EMBL" id="KAA8569313.1"/>
    </source>
</evidence>
<proteinExistence type="predicted"/>
<organism evidence="1 2">
    <name type="scientific">Monilinia fructicola</name>
    <name type="common">Brown rot fungus</name>
    <name type="synonym">Ciboria fructicola</name>
    <dbReference type="NCBI Taxonomy" id="38448"/>
    <lineage>
        <taxon>Eukaryota</taxon>
        <taxon>Fungi</taxon>
        <taxon>Dikarya</taxon>
        <taxon>Ascomycota</taxon>
        <taxon>Pezizomycotina</taxon>
        <taxon>Leotiomycetes</taxon>
        <taxon>Helotiales</taxon>
        <taxon>Sclerotiniaceae</taxon>
        <taxon>Monilinia</taxon>
    </lineage>
</organism>
<dbReference type="AlphaFoldDB" id="A0A5M9JLQ6"/>
<reference evidence="1 2" key="1">
    <citation type="submission" date="2019-06" db="EMBL/GenBank/DDBJ databases">
        <title>Genome Sequence of the Brown Rot Fungal Pathogen Monilinia fructicola.</title>
        <authorList>
            <person name="De Miccolis Angelini R.M."/>
            <person name="Landi L."/>
            <person name="Abate D."/>
            <person name="Pollastro S."/>
            <person name="Romanazzi G."/>
            <person name="Faretra F."/>
        </authorList>
    </citation>
    <scope>NUCLEOTIDE SEQUENCE [LARGE SCALE GENOMIC DNA]</scope>
    <source>
        <strain evidence="1 2">Mfrc123</strain>
    </source>
</reference>
<dbReference type="EMBL" id="VICG01000008">
    <property type="protein sequence ID" value="KAA8569313.1"/>
    <property type="molecule type" value="Genomic_DNA"/>
</dbReference>
<accession>A0A5M9JLQ6</accession>
<keyword evidence="2" id="KW-1185">Reference proteome</keyword>
<evidence type="ECO:0000313" key="2">
    <source>
        <dbReference type="Proteomes" id="UP000322873"/>
    </source>
</evidence>
<sequence length="90" mass="10437">MLHLHHPFDNIFSNITKNNRHQTYSHMHANQIIPNYLSYLCSVLNARLTFVRLSWKFSPKLPSPLSFHPSVYTTPSHQSHPIPSHPIPSI</sequence>
<protein>
    <submittedName>
        <fullName evidence="1">Uncharacterized protein</fullName>
    </submittedName>
</protein>
<dbReference type="Proteomes" id="UP000322873">
    <property type="component" value="Unassembled WGS sequence"/>
</dbReference>
<gene>
    <name evidence="1" type="ORF">EYC84_000969</name>
</gene>
<name>A0A5M9JLQ6_MONFR</name>